<dbReference type="InterPro" id="IPR013320">
    <property type="entry name" value="ConA-like_dom_sf"/>
</dbReference>
<dbReference type="GeneID" id="17295162"/>
<protein>
    <recommendedName>
        <fullName evidence="4">Laminin G domain-containing protein</fullName>
    </recommendedName>
</protein>
<sequence>MIRGKDTGDLEFKLNSSINYYSVVTNGYINDGLWHNYAFTNDQAVNRIYIDGVEQTVIDSSEAITADLVDGLVIGEFIGELKDLRIYNVALDIQPTVVESNATSTYQNSSYKFQKNFKVNDRLLQGGQRLSLRLVDGTKADLDELLLNFIVYDEEQETQEDTRDWDPEQITKIL</sequence>
<dbReference type="AlphaFoldDB" id="L1IRM1"/>
<name>L1IRM1_GUITC</name>
<keyword evidence="3" id="KW-1185">Reference proteome</keyword>
<dbReference type="HOGENOM" id="CLU_1542977_0_0_1"/>
<dbReference type="RefSeq" id="XP_005825455.1">
    <property type="nucleotide sequence ID" value="XM_005825398.1"/>
</dbReference>
<reference evidence="2" key="3">
    <citation type="submission" date="2016-03" db="UniProtKB">
        <authorList>
            <consortium name="EnsemblProtists"/>
        </authorList>
    </citation>
    <scope>IDENTIFICATION</scope>
</reference>
<evidence type="ECO:0000313" key="2">
    <source>
        <dbReference type="EnsemblProtists" id="EKX38475"/>
    </source>
</evidence>
<dbReference type="EMBL" id="JH993048">
    <property type="protein sequence ID" value="EKX38475.1"/>
    <property type="molecule type" value="Genomic_DNA"/>
</dbReference>
<organism evidence="1">
    <name type="scientific">Guillardia theta (strain CCMP2712)</name>
    <name type="common">Cryptophyte</name>
    <dbReference type="NCBI Taxonomy" id="905079"/>
    <lineage>
        <taxon>Eukaryota</taxon>
        <taxon>Cryptophyceae</taxon>
        <taxon>Pyrenomonadales</taxon>
        <taxon>Geminigeraceae</taxon>
        <taxon>Guillardia</taxon>
    </lineage>
</organism>
<dbReference type="PaxDb" id="55529-EKX38475"/>
<accession>L1IRM1</accession>
<dbReference type="KEGG" id="gtt:GUITHDRAFT_115438"/>
<evidence type="ECO:0000313" key="3">
    <source>
        <dbReference type="Proteomes" id="UP000011087"/>
    </source>
</evidence>
<evidence type="ECO:0000313" key="1">
    <source>
        <dbReference type="EMBL" id="EKX38475.1"/>
    </source>
</evidence>
<reference evidence="3" key="2">
    <citation type="submission" date="2012-11" db="EMBL/GenBank/DDBJ databases">
        <authorList>
            <person name="Kuo A."/>
            <person name="Curtis B.A."/>
            <person name="Tanifuji G."/>
            <person name="Burki F."/>
            <person name="Gruber A."/>
            <person name="Irimia M."/>
            <person name="Maruyama S."/>
            <person name="Arias M.C."/>
            <person name="Ball S.G."/>
            <person name="Gile G.H."/>
            <person name="Hirakawa Y."/>
            <person name="Hopkins J.F."/>
            <person name="Rensing S.A."/>
            <person name="Schmutz J."/>
            <person name="Symeonidi A."/>
            <person name="Elias M."/>
            <person name="Eveleigh R.J."/>
            <person name="Herman E.K."/>
            <person name="Klute M.J."/>
            <person name="Nakayama T."/>
            <person name="Obornik M."/>
            <person name="Reyes-Prieto A."/>
            <person name="Armbrust E.V."/>
            <person name="Aves S.J."/>
            <person name="Beiko R.G."/>
            <person name="Coutinho P."/>
            <person name="Dacks J.B."/>
            <person name="Durnford D.G."/>
            <person name="Fast N.M."/>
            <person name="Green B.R."/>
            <person name="Grisdale C."/>
            <person name="Hempe F."/>
            <person name="Henrissat B."/>
            <person name="Hoppner M.P."/>
            <person name="Ishida K.-I."/>
            <person name="Kim E."/>
            <person name="Koreny L."/>
            <person name="Kroth P.G."/>
            <person name="Liu Y."/>
            <person name="Malik S.-B."/>
            <person name="Maier U.G."/>
            <person name="McRose D."/>
            <person name="Mock T."/>
            <person name="Neilson J.A."/>
            <person name="Onodera N.T."/>
            <person name="Poole A.M."/>
            <person name="Pritham E.J."/>
            <person name="Richards T.A."/>
            <person name="Rocap G."/>
            <person name="Roy S.W."/>
            <person name="Sarai C."/>
            <person name="Schaack S."/>
            <person name="Shirato S."/>
            <person name="Slamovits C.H."/>
            <person name="Spencer D.F."/>
            <person name="Suzuki S."/>
            <person name="Worden A.Z."/>
            <person name="Zauner S."/>
            <person name="Barry K."/>
            <person name="Bell C."/>
            <person name="Bharti A.K."/>
            <person name="Crow J.A."/>
            <person name="Grimwood J."/>
            <person name="Kramer R."/>
            <person name="Lindquist E."/>
            <person name="Lucas S."/>
            <person name="Salamov A."/>
            <person name="McFadden G.I."/>
            <person name="Lane C.E."/>
            <person name="Keeling P.J."/>
            <person name="Gray M.W."/>
            <person name="Grigoriev I.V."/>
            <person name="Archibald J.M."/>
        </authorList>
    </citation>
    <scope>NUCLEOTIDE SEQUENCE</scope>
    <source>
        <strain evidence="3">CCMP2712</strain>
    </source>
</reference>
<dbReference type="SUPFAM" id="SSF49899">
    <property type="entry name" value="Concanavalin A-like lectins/glucanases"/>
    <property type="match status" value="1"/>
</dbReference>
<evidence type="ECO:0008006" key="4">
    <source>
        <dbReference type="Google" id="ProtNLM"/>
    </source>
</evidence>
<dbReference type="Pfam" id="PF13385">
    <property type="entry name" value="Laminin_G_3"/>
    <property type="match status" value="1"/>
</dbReference>
<dbReference type="EnsemblProtists" id="EKX38475">
    <property type="protein sequence ID" value="EKX38475"/>
    <property type="gene ID" value="GUITHDRAFT_115438"/>
</dbReference>
<dbReference type="Proteomes" id="UP000011087">
    <property type="component" value="Unassembled WGS sequence"/>
</dbReference>
<proteinExistence type="predicted"/>
<gene>
    <name evidence="1" type="ORF">GUITHDRAFT_115438</name>
</gene>
<reference evidence="1 3" key="1">
    <citation type="journal article" date="2012" name="Nature">
        <title>Algal genomes reveal evolutionary mosaicism and the fate of nucleomorphs.</title>
        <authorList>
            <consortium name="DOE Joint Genome Institute"/>
            <person name="Curtis B.A."/>
            <person name="Tanifuji G."/>
            <person name="Burki F."/>
            <person name="Gruber A."/>
            <person name="Irimia M."/>
            <person name="Maruyama S."/>
            <person name="Arias M.C."/>
            <person name="Ball S.G."/>
            <person name="Gile G.H."/>
            <person name="Hirakawa Y."/>
            <person name="Hopkins J.F."/>
            <person name="Kuo A."/>
            <person name="Rensing S.A."/>
            <person name="Schmutz J."/>
            <person name="Symeonidi A."/>
            <person name="Elias M."/>
            <person name="Eveleigh R.J."/>
            <person name="Herman E.K."/>
            <person name="Klute M.J."/>
            <person name="Nakayama T."/>
            <person name="Obornik M."/>
            <person name="Reyes-Prieto A."/>
            <person name="Armbrust E.V."/>
            <person name="Aves S.J."/>
            <person name="Beiko R.G."/>
            <person name="Coutinho P."/>
            <person name="Dacks J.B."/>
            <person name="Durnford D.G."/>
            <person name="Fast N.M."/>
            <person name="Green B.R."/>
            <person name="Grisdale C.J."/>
            <person name="Hempel F."/>
            <person name="Henrissat B."/>
            <person name="Hoppner M.P."/>
            <person name="Ishida K."/>
            <person name="Kim E."/>
            <person name="Koreny L."/>
            <person name="Kroth P.G."/>
            <person name="Liu Y."/>
            <person name="Malik S.B."/>
            <person name="Maier U.G."/>
            <person name="McRose D."/>
            <person name="Mock T."/>
            <person name="Neilson J.A."/>
            <person name="Onodera N.T."/>
            <person name="Poole A.M."/>
            <person name="Pritham E.J."/>
            <person name="Richards T.A."/>
            <person name="Rocap G."/>
            <person name="Roy S.W."/>
            <person name="Sarai C."/>
            <person name="Schaack S."/>
            <person name="Shirato S."/>
            <person name="Slamovits C.H."/>
            <person name="Spencer D.F."/>
            <person name="Suzuki S."/>
            <person name="Worden A.Z."/>
            <person name="Zauner S."/>
            <person name="Barry K."/>
            <person name="Bell C."/>
            <person name="Bharti A.K."/>
            <person name="Crow J.A."/>
            <person name="Grimwood J."/>
            <person name="Kramer R."/>
            <person name="Lindquist E."/>
            <person name="Lucas S."/>
            <person name="Salamov A."/>
            <person name="McFadden G.I."/>
            <person name="Lane C.E."/>
            <person name="Keeling P.J."/>
            <person name="Gray M.W."/>
            <person name="Grigoriev I.V."/>
            <person name="Archibald J.M."/>
        </authorList>
    </citation>
    <scope>NUCLEOTIDE SEQUENCE</scope>
    <source>
        <strain evidence="1 3">CCMP2712</strain>
    </source>
</reference>
<dbReference type="Gene3D" id="2.60.120.200">
    <property type="match status" value="1"/>
</dbReference>